<feature type="compositionally biased region" description="Polar residues" evidence="1">
    <location>
        <begin position="1067"/>
        <end position="1077"/>
    </location>
</feature>
<organism evidence="2 3">
    <name type="scientific">Pararge aegeria aegeria</name>
    <dbReference type="NCBI Taxonomy" id="348720"/>
    <lineage>
        <taxon>Eukaryota</taxon>
        <taxon>Metazoa</taxon>
        <taxon>Ecdysozoa</taxon>
        <taxon>Arthropoda</taxon>
        <taxon>Hexapoda</taxon>
        <taxon>Insecta</taxon>
        <taxon>Pterygota</taxon>
        <taxon>Neoptera</taxon>
        <taxon>Endopterygota</taxon>
        <taxon>Lepidoptera</taxon>
        <taxon>Glossata</taxon>
        <taxon>Ditrysia</taxon>
        <taxon>Papilionoidea</taxon>
        <taxon>Nymphalidae</taxon>
        <taxon>Satyrinae</taxon>
        <taxon>Satyrini</taxon>
        <taxon>Parargina</taxon>
        <taxon>Pararge</taxon>
    </lineage>
</organism>
<feature type="compositionally biased region" description="Low complexity" evidence="1">
    <location>
        <begin position="82"/>
        <end position="98"/>
    </location>
</feature>
<name>A0A8S4SHU1_9NEOP</name>
<feature type="region of interest" description="Disordered" evidence="1">
    <location>
        <begin position="1"/>
        <end position="29"/>
    </location>
</feature>
<keyword evidence="3" id="KW-1185">Reference proteome</keyword>
<evidence type="ECO:0000313" key="2">
    <source>
        <dbReference type="EMBL" id="CAH2266917.1"/>
    </source>
</evidence>
<feature type="compositionally biased region" description="Basic and acidic residues" evidence="1">
    <location>
        <begin position="1232"/>
        <end position="1241"/>
    </location>
</feature>
<dbReference type="OrthoDB" id="193931at2759"/>
<feature type="region of interest" description="Disordered" evidence="1">
    <location>
        <begin position="945"/>
        <end position="980"/>
    </location>
</feature>
<evidence type="ECO:0000313" key="3">
    <source>
        <dbReference type="Proteomes" id="UP000838756"/>
    </source>
</evidence>
<proteinExistence type="predicted"/>
<feature type="compositionally biased region" description="Basic and acidic residues" evidence="1">
    <location>
        <begin position="264"/>
        <end position="281"/>
    </location>
</feature>
<feature type="compositionally biased region" description="Polar residues" evidence="1">
    <location>
        <begin position="745"/>
        <end position="754"/>
    </location>
</feature>
<reference evidence="2" key="1">
    <citation type="submission" date="2022-03" db="EMBL/GenBank/DDBJ databases">
        <authorList>
            <person name="Lindestad O."/>
        </authorList>
    </citation>
    <scope>NUCLEOTIDE SEQUENCE</scope>
</reference>
<feature type="compositionally biased region" description="Basic and acidic residues" evidence="1">
    <location>
        <begin position="1250"/>
        <end position="1262"/>
    </location>
</feature>
<feature type="compositionally biased region" description="Basic and acidic residues" evidence="1">
    <location>
        <begin position="1113"/>
        <end position="1131"/>
    </location>
</feature>
<evidence type="ECO:0000256" key="1">
    <source>
        <dbReference type="SAM" id="MobiDB-lite"/>
    </source>
</evidence>
<feature type="region of interest" description="Disordered" evidence="1">
    <location>
        <begin position="1029"/>
        <end position="1170"/>
    </location>
</feature>
<feature type="region of interest" description="Disordered" evidence="1">
    <location>
        <begin position="690"/>
        <end position="779"/>
    </location>
</feature>
<feature type="region of interest" description="Disordered" evidence="1">
    <location>
        <begin position="244"/>
        <end position="283"/>
    </location>
</feature>
<feature type="compositionally biased region" description="Low complexity" evidence="1">
    <location>
        <begin position="17"/>
        <end position="29"/>
    </location>
</feature>
<feature type="compositionally biased region" description="Basic and acidic residues" evidence="1">
    <location>
        <begin position="155"/>
        <end position="168"/>
    </location>
</feature>
<dbReference type="Proteomes" id="UP000838756">
    <property type="component" value="Unassembled WGS sequence"/>
</dbReference>
<feature type="compositionally biased region" description="Acidic residues" evidence="1">
    <location>
        <begin position="171"/>
        <end position="181"/>
    </location>
</feature>
<accession>A0A8S4SHU1</accession>
<dbReference type="EMBL" id="CAKXAJ010026328">
    <property type="protein sequence ID" value="CAH2266917.1"/>
    <property type="molecule type" value="Genomic_DNA"/>
</dbReference>
<feature type="compositionally biased region" description="Polar residues" evidence="1">
    <location>
        <begin position="631"/>
        <end position="641"/>
    </location>
</feature>
<feature type="region of interest" description="Disordered" evidence="1">
    <location>
        <begin position="523"/>
        <end position="561"/>
    </location>
</feature>
<feature type="compositionally biased region" description="Basic and acidic residues" evidence="1">
    <location>
        <begin position="755"/>
        <end position="768"/>
    </location>
</feature>
<dbReference type="AlphaFoldDB" id="A0A8S4SHU1"/>
<feature type="compositionally biased region" description="Basic and acidic residues" evidence="1">
    <location>
        <begin position="135"/>
        <end position="144"/>
    </location>
</feature>
<feature type="region of interest" description="Disordered" evidence="1">
    <location>
        <begin position="82"/>
        <end position="208"/>
    </location>
</feature>
<gene>
    <name evidence="2" type="primary">jg8823</name>
    <name evidence="2" type="ORF">PAEG_LOCUS25516</name>
</gene>
<feature type="region of interest" description="Disordered" evidence="1">
    <location>
        <begin position="621"/>
        <end position="641"/>
    </location>
</feature>
<comment type="caution">
    <text evidence="2">The sequence shown here is derived from an EMBL/GenBank/DDBJ whole genome shotgun (WGS) entry which is preliminary data.</text>
</comment>
<feature type="compositionally biased region" description="Basic and acidic residues" evidence="1">
    <location>
        <begin position="949"/>
        <end position="966"/>
    </location>
</feature>
<feature type="compositionally biased region" description="Basic and acidic residues" evidence="1">
    <location>
        <begin position="621"/>
        <end position="630"/>
    </location>
</feature>
<sequence>MHTGSSKKTAKHQTRASQTTDTTDGLDLSDLDLSSIEFSEREMQALSGLTPALSRRLQRQLLAHLPPQAAARLRRTLSLHAAKPAAARPPYARSHSASKSLDSRSPDCPATKPSAHPLHPTADNEIVTTPEEVDSSVKAEHEFNTDIELTTSEPLKVDNDIKTPKKMELPSNDDFEIEVEAFPEGKSSEKVKPSDQVTDSSRVKPPEVMSVPSDIARFKTEDALITAPQYCTLPRLRRRSTLCGESLSPASTPEIGYGSAKSESLTKESGFKSDSMRHTPDRPLLSKYLAPERNLSLDESYSSDSGSILSEPSYIAAYGSSAINNTSGLGFRRHSLRLTGDQSKKRISRFLRSDFFDTSVDDSIYAKHKKEKELETQKILKEIRDKKNKHLESTAKSPIEMPDDTGFKDDINSVKKCLSPIGNLLLKDRSRSTTPFFPILDKIKESTLDSHNITSEQNKSNELNVMNDNSVLANNPPNKELKMIRPKSYPIKSLDVYEDTNKGISLECCKRSDNDVEDKKLNKESKLLRPKSYPTSSPSPEKVFVNRNNQKDEAPKDLTDERADVEVSFSITLPKKVKASAIQSDSQKTVEQKVDSKIACKKGIDSTLTLKKYQVVCGTDNKNDKDHKNETQSQNVTRNDENYSVTKHNHTECAKNGLIKEEVKLTVADSQSIEKKGIVKKKIVKKVSAKTKTEINASETKTTDEKKKVTKKVKEKAGDENPKTAAPKKKSVFQSIGHKLEKLASSKSNSPEKNFNNDESLKVNRTQRENSVPVNVDPPTESNLIKRAVTITDVAALEIPNISQNKTTVSKVLGLFKKFEPKEKNIKSAEKINAESANIALKEILLKDDLDSEEKPKRPTSLLLNGLGRKYRYSRTSSDDVNAIEDSDLDLVVKKENDSKNIKNSLKLDFSRLPRVKKIVPTSPVIETQIINSSDIEKNIDSNFVLEKNGNHPDSSNKEELDDPRNRSRSRSRSTYSNSELKSDLIGIKDKYSLPDGKTHHLPLRSLDSITPEKEDIVDRIRRKSFYSRFNEKKQRRKSNLVGPGATEYDPLARIHSHSNDSKYDVSPTSPGNNNYDLSPGLSVGSDVSPSTERYRSLLTDLPTTRSGLRYDGPNDKIDMYRSLDRNDFRKHPGRSYLDYDQTSSYSPNRYSRTKSLFDSSDNSEDHSFGLSKESYKYNRANSLFSPGSYATYRPKRTRNSAIILKECEKEPSPENIMDKIRQRKISISVTRKSDSEKDSVPRSNVSPKGEGDCTERPSKVD</sequence>
<feature type="compositionally biased region" description="Basic and acidic residues" evidence="1">
    <location>
        <begin position="549"/>
        <end position="561"/>
    </location>
</feature>
<protein>
    <submittedName>
        <fullName evidence="2">Jg8823 protein</fullName>
    </submittedName>
</protein>
<feature type="region of interest" description="Disordered" evidence="1">
    <location>
        <begin position="1214"/>
        <end position="1262"/>
    </location>
</feature>
<feature type="compositionally biased region" description="Polar residues" evidence="1">
    <location>
        <begin position="1141"/>
        <end position="1161"/>
    </location>
</feature>